<dbReference type="PANTHER" id="PTHR47338:SF7">
    <property type="entry name" value="ZN(II)2CYS6 TRANSCRIPTION FACTOR (EUROFUNG)"/>
    <property type="match status" value="1"/>
</dbReference>
<evidence type="ECO:0000256" key="3">
    <source>
        <dbReference type="ARBA" id="ARBA00023015"/>
    </source>
</evidence>
<evidence type="ECO:0000313" key="8">
    <source>
        <dbReference type="Proteomes" id="UP000266272"/>
    </source>
</evidence>
<evidence type="ECO:0000313" key="7">
    <source>
        <dbReference type="EMBL" id="RFU80571.1"/>
    </source>
</evidence>
<dbReference type="STRING" id="490622.A0A395NYL7"/>
<dbReference type="SMART" id="SM00906">
    <property type="entry name" value="Fungal_trans"/>
    <property type="match status" value="1"/>
</dbReference>
<name>A0A395NYL7_TRIAR</name>
<dbReference type="CDD" id="cd12148">
    <property type="entry name" value="fungal_TF_MHR"/>
    <property type="match status" value="1"/>
</dbReference>
<dbReference type="GO" id="GO:0008270">
    <property type="term" value="F:zinc ion binding"/>
    <property type="evidence" value="ECO:0007669"/>
    <property type="project" value="InterPro"/>
</dbReference>
<dbReference type="EMBL" id="PXOA01000105">
    <property type="protein sequence ID" value="RFU80571.1"/>
    <property type="molecule type" value="Genomic_DNA"/>
</dbReference>
<dbReference type="InterPro" id="IPR007219">
    <property type="entry name" value="XnlR_reg_dom"/>
</dbReference>
<feature type="domain" description="Xylanolytic transcriptional activator regulatory" evidence="6">
    <location>
        <begin position="28"/>
        <end position="99"/>
    </location>
</feature>
<dbReference type="GO" id="GO:0003677">
    <property type="term" value="F:DNA binding"/>
    <property type="evidence" value="ECO:0007669"/>
    <property type="project" value="InterPro"/>
</dbReference>
<protein>
    <submittedName>
        <fullName evidence="7">3-dehydroquinate dehydratase i</fullName>
    </submittedName>
</protein>
<evidence type="ECO:0000259" key="6">
    <source>
        <dbReference type="SMART" id="SM00906"/>
    </source>
</evidence>
<dbReference type="GO" id="GO:0006351">
    <property type="term" value="P:DNA-templated transcription"/>
    <property type="evidence" value="ECO:0007669"/>
    <property type="project" value="InterPro"/>
</dbReference>
<evidence type="ECO:0000256" key="1">
    <source>
        <dbReference type="ARBA" id="ARBA00004123"/>
    </source>
</evidence>
<dbReference type="GO" id="GO:0000981">
    <property type="term" value="F:DNA-binding transcription factor activity, RNA polymerase II-specific"/>
    <property type="evidence" value="ECO:0007669"/>
    <property type="project" value="InterPro"/>
</dbReference>
<keyword evidence="5" id="KW-0539">Nucleus</keyword>
<dbReference type="OrthoDB" id="4685598at2759"/>
<evidence type="ECO:0000256" key="5">
    <source>
        <dbReference type="ARBA" id="ARBA00023242"/>
    </source>
</evidence>
<evidence type="ECO:0000256" key="2">
    <source>
        <dbReference type="ARBA" id="ARBA00022723"/>
    </source>
</evidence>
<accession>A0A395NYL7</accession>
<dbReference type="PANTHER" id="PTHR47338">
    <property type="entry name" value="ZN(II)2CYS6 TRANSCRIPTION FACTOR (EUROFUNG)-RELATED"/>
    <property type="match status" value="1"/>
</dbReference>
<comment type="subcellular location">
    <subcellularLocation>
        <location evidence="1">Nucleus</location>
    </subcellularLocation>
</comment>
<keyword evidence="4" id="KW-0804">Transcription</keyword>
<dbReference type="GO" id="GO:0005634">
    <property type="term" value="C:nucleus"/>
    <property type="evidence" value="ECO:0007669"/>
    <property type="project" value="UniProtKB-SubCell"/>
</dbReference>
<dbReference type="Pfam" id="PF04082">
    <property type="entry name" value="Fungal_trans"/>
    <property type="match status" value="1"/>
</dbReference>
<proteinExistence type="predicted"/>
<organism evidence="7 8">
    <name type="scientific">Trichoderma arundinaceum</name>
    <dbReference type="NCBI Taxonomy" id="490622"/>
    <lineage>
        <taxon>Eukaryota</taxon>
        <taxon>Fungi</taxon>
        <taxon>Dikarya</taxon>
        <taxon>Ascomycota</taxon>
        <taxon>Pezizomycotina</taxon>
        <taxon>Sordariomycetes</taxon>
        <taxon>Hypocreomycetidae</taxon>
        <taxon>Hypocreales</taxon>
        <taxon>Hypocreaceae</taxon>
        <taxon>Trichoderma</taxon>
    </lineage>
</organism>
<dbReference type="InterPro" id="IPR050815">
    <property type="entry name" value="TF_fung"/>
</dbReference>
<keyword evidence="3" id="KW-0805">Transcription regulation</keyword>
<keyword evidence="8" id="KW-1185">Reference proteome</keyword>
<reference evidence="7 8" key="1">
    <citation type="journal article" date="2018" name="PLoS Pathog.">
        <title>Evolution of structural diversity of trichothecenes, a family of toxins produced by plant pathogenic and entomopathogenic fungi.</title>
        <authorList>
            <person name="Proctor R.H."/>
            <person name="McCormick S.P."/>
            <person name="Kim H.S."/>
            <person name="Cardoza R.E."/>
            <person name="Stanley A.M."/>
            <person name="Lindo L."/>
            <person name="Kelly A."/>
            <person name="Brown D.W."/>
            <person name="Lee T."/>
            <person name="Vaughan M.M."/>
            <person name="Alexander N.J."/>
            <person name="Busman M."/>
            <person name="Gutierrez S."/>
        </authorList>
    </citation>
    <scope>NUCLEOTIDE SEQUENCE [LARGE SCALE GENOMIC DNA]</scope>
    <source>
        <strain evidence="7 8">IBT 40837</strain>
    </source>
</reference>
<keyword evidence="2" id="KW-0479">Metal-binding</keyword>
<gene>
    <name evidence="7" type="ORF">TARUN_1690</name>
</gene>
<evidence type="ECO:0000256" key="4">
    <source>
        <dbReference type="ARBA" id="ARBA00023163"/>
    </source>
</evidence>
<dbReference type="AlphaFoldDB" id="A0A395NYL7"/>
<sequence>MGVYSVLNLQVLTLWANYHYSSGNFGKTWMLVGLAARLAYCLQINVESTTGSPSKIESRRRMMWNLRILDRLLSGTVEEFSVCSKSVDKLRLPCNEYLFMTEIEAKTDTLSAFWGDQQVQNIGGFAALVGLFEIWREILLKLREANNLNPSIATEDTNDISSLLASNIAFLDGLADRVPRIAAIQREIRKIISKDAAHPSAENIIDAGLPLIRRHSRQELIEQCQHGYREADEHPEPAPSPNSLDKAIRSTNMEEGEALADRSPARLSEMPDFYIRTPLSLEGGGLTIGRTARHPPKPGHIRWGQDVEWRGIDSEQQQCLRPAEPMDNYPFLGPYHDNSIEAMVGYIAPFEIVSQYDILAETWFTGNEEPRRTENFWTQF</sequence>
<dbReference type="Proteomes" id="UP000266272">
    <property type="component" value="Unassembled WGS sequence"/>
</dbReference>
<comment type="caution">
    <text evidence="7">The sequence shown here is derived from an EMBL/GenBank/DDBJ whole genome shotgun (WGS) entry which is preliminary data.</text>
</comment>